<dbReference type="AlphaFoldDB" id="A0A0F8YPK1"/>
<evidence type="ECO:0000313" key="1">
    <source>
        <dbReference type="EMBL" id="KKK56059.1"/>
    </source>
</evidence>
<dbReference type="EMBL" id="LAZR01065178">
    <property type="protein sequence ID" value="KKK56059.1"/>
    <property type="molecule type" value="Genomic_DNA"/>
</dbReference>
<protein>
    <submittedName>
        <fullName evidence="1">Uncharacterized protein</fullName>
    </submittedName>
</protein>
<reference evidence="1" key="1">
    <citation type="journal article" date="2015" name="Nature">
        <title>Complex archaea that bridge the gap between prokaryotes and eukaryotes.</title>
        <authorList>
            <person name="Spang A."/>
            <person name="Saw J.H."/>
            <person name="Jorgensen S.L."/>
            <person name="Zaremba-Niedzwiedzka K."/>
            <person name="Martijn J."/>
            <person name="Lind A.E."/>
            <person name="van Eijk R."/>
            <person name="Schleper C."/>
            <person name="Guy L."/>
            <person name="Ettema T.J."/>
        </authorList>
    </citation>
    <scope>NUCLEOTIDE SEQUENCE</scope>
</reference>
<organism evidence="1">
    <name type="scientific">marine sediment metagenome</name>
    <dbReference type="NCBI Taxonomy" id="412755"/>
    <lineage>
        <taxon>unclassified sequences</taxon>
        <taxon>metagenomes</taxon>
        <taxon>ecological metagenomes</taxon>
    </lineage>
</organism>
<accession>A0A0F8YPK1</accession>
<comment type="caution">
    <text evidence="1">The sequence shown here is derived from an EMBL/GenBank/DDBJ whole genome shotgun (WGS) entry which is preliminary data.</text>
</comment>
<proteinExistence type="predicted"/>
<feature type="non-terminal residue" evidence="1">
    <location>
        <position position="1"/>
    </location>
</feature>
<name>A0A0F8YPK1_9ZZZZ</name>
<gene>
    <name evidence="1" type="ORF">LCGC14_3068320</name>
</gene>
<sequence length="136" mass="15549">FARPERGTNYTLVETLAYARKYDRKLKKWGAYEIPLWLFDRSIQHIAVLDSGRVLYIANGTDEAHRRAYLKKAGGSKNCIHAVSDLVKFHNVGLNWGSPASRLILKEDFMPHIIHPERTHTKITALLGLDWISNGH</sequence>